<dbReference type="PROSITE" id="PS51704">
    <property type="entry name" value="GP_PDE"/>
    <property type="match status" value="1"/>
</dbReference>
<evidence type="ECO:0000256" key="4">
    <source>
        <dbReference type="ARBA" id="ARBA00022798"/>
    </source>
</evidence>
<gene>
    <name evidence="9" type="ORF">Mag101_14215</name>
</gene>
<evidence type="ECO:0000259" key="8">
    <source>
        <dbReference type="PROSITE" id="PS51704"/>
    </source>
</evidence>
<dbReference type="InterPro" id="IPR017946">
    <property type="entry name" value="PLC-like_Pdiesterase_TIM-brl"/>
</dbReference>
<dbReference type="SUPFAM" id="SSF51695">
    <property type="entry name" value="PLC-like phosphodiesterases"/>
    <property type="match status" value="1"/>
</dbReference>
<evidence type="ECO:0000256" key="1">
    <source>
        <dbReference type="ARBA" id="ARBA00007277"/>
    </source>
</evidence>
<dbReference type="RefSeq" id="WP_077406375.1">
    <property type="nucleotide sequence ID" value="NZ_CP019650.1"/>
</dbReference>
<keyword evidence="10" id="KW-1185">Reference proteome</keyword>
<feature type="chain" id="PRO_5012975881" description="glycerophosphodiester phosphodiesterase" evidence="7">
    <location>
        <begin position="22"/>
        <end position="361"/>
    </location>
</feature>
<keyword evidence="3 7" id="KW-0732">Signal</keyword>
<dbReference type="GO" id="GO:0006629">
    <property type="term" value="P:lipid metabolic process"/>
    <property type="evidence" value="ECO:0007669"/>
    <property type="project" value="InterPro"/>
</dbReference>
<dbReference type="KEGG" id="maga:Mag101_14215"/>
<dbReference type="GO" id="GO:0008889">
    <property type="term" value="F:glycerophosphodiester phosphodiesterase activity"/>
    <property type="evidence" value="ECO:0007669"/>
    <property type="project" value="UniProtKB-EC"/>
</dbReference>
<evidence type="ECO:0000256" key="3">
    <source>
        <dbReference type="ARBA" id="ARBA00022729"/>
    </source>
</evidence>
<feature type="domain" description="GP-PDE" evidence="8">
    <location>
        <begin position="27"/>
        <end position="347"/>
    </location>
</feature>
<dbReference type="PANTHER" id="PTHR43620:SF7">
    <property type="entry name" value="GLYCEROPHOSPHODIESTER PHOSPHODIESTERASE GDPD5-RELATED"/>
    <property type="match status" value="1"/>
</dbReference>
<dbReference type="Pfam" id="PF03009">
    <property type="entry name" value="GDPD"/>
    <property type="match status" value="1"/>
</dbReference>
<comment type="similarity">
    <text evidence="1">Belongs to the glycerophosphoryl diester phosphodiesterase family.</text>
</comment>
<dbReference type="GO" id="GO:0006071">
    <property type="term" value="P:glycerol metabolic process"/>
    <property type="evidence" value="ECO:0007669"/>
    <property type="project" value="UniProtKB-KW"/>
</dbReference>
<dbReference type="EMBL" id="CP019650">
    <property type="protein sequence ID" value="AQQ68657.1"/>
    <property type="molecule type" value="Genomic_DNA"/>
</dbReference>
<keyword evidence="5" id="KW-0378">Hydrolase</keyword>
<organism evidence="9 10">
    <name type="scientific">Microbulbifer agarilyticus</name>
    <dbReference type="NCBI Taxonomy" id="260552"/>
    <lineage>
        <taxon>Bacteria</taxon>
        <taxon>Pseudomonadati</taxon>
        <taxon>Pseudomonadota</taxon>
        <taxon>Gammaproteobacteria</taxon>
        <taxon>Cellvibrionales</taxon>
        <taxon>Microbulbiferaceae</taxon>
        <taxon>Microbulbifer</taxon>
    </lineage>
</organism>
<dbReference type="STRING" id="260552.Mag101_14215"/>
<dbReference type="AlphaFoldDB" id="A0A1Q2M8P5"/>
<dbReference type="NCBIfam" id="NF008354">
    <property type="entry name" value="PRK11143.1"/>
    <property type="match status" value="1"/>
</dbReference>
<dbReference type="Proteomes" id="UP000188219">
    <property type="component" value="Chromosome"/>
</dbReference>
<evidence type="ECO:0000313" key="10">
    <source>
        <dbReference type="Proteomes" id="UP000188219"/>
    </source>
</evidence>
<dbReference type="CDD" id="cd08600">
    <property type="entry name" value="GDPD_EcGlpQ_like"/>
    <property type="match status" value="1"/>
</dbReference>
<dbReference type="GO" id="GO:0042597">
    <property type="term" value="C:periplasmic space"/>
    <property type="evidence" value="ECO:0007669"/>
    <property type="project" value="TreeGrafter"/>
</dbReference>
<dbReference type="InterPro" id="IPR030395">
    <property type="entry name" value="GP_PDE_dom"/>
</dbReference>
<reference evidence="9" key="1">
    <citation type="submission" date="2017-02" db="EMBL/GenBank/DDBJ databases">
        <title>Genome of Microbulbifer agarilyticus GP101.</title>
        <authorList>
            <person name="Jung J."/>
            <person name="Bae S.S."/>
            <person name="Baek K."/>
        </authorList>
    </citation>
    <scope>NUCLEOTIDE SEQUENCE [LARGE SCALE GENOMIC DNA]</scope>
    <source>
        <strain evidence="9">GP101</strain>
    </source>
</reference>
<protein>
    <recommendedName>
        <fullName evidence="2">glycerophosphodiester phosphodiesterase</fullName>
        <ecNumber evidence="2">3.1.4.46</ecNumber>
    </recommendedName>
</protein>
<proteinExistence type="inferred from homology"/>
<feature type="signal peptide" evidence="7">
    <location>
        <begin position="1"/>
        <end position="21"/>
    </location>
</feature>
<sequence length="361" mass="41535">MRSLCFIFITFACVFSQSLHASEQNNPIVIAHRGASGYLPEHTLEAKTLAYALGADYIEQDLVLSKDNHLIVMHDIYLDHVTDVASKFPDKARADGHFYTIDFTLPELKQLRVTGPFVKVLGKEIPKYGKRFPLWRSQFQLATFEEELELIQGLNQSLGYNTGIYPEIKKPYFHAQEGRDISRAVLQVLKQYGYTKPDSKVYLQSFDAEELQRIHQELLPAMNMDIPLVQLIAETDWEEKRVKQAGQWQNYDFDWMHTPEGLKKIAGYAAGIGPWHPMLVNDEGTASALLTEARKLGLQVHPYTFRADPLQIPDAYRDFEEFIGLYVEQLQVDGLFTDHPDKVRSYLSQRREQQPREEVSP</sequence>
<dbReference type="FunFam" id="3.20.20.190:FF:000009">
    <property type="entry name" value="Glycerophosphodiester phosphodiesterase, periplasmic"/>
    <property type="match status" value="1"/>
</dbReference>
<evidence type="ECO:0000256" key="7">
    <source>
        <dbReference type="SAM" id="SignalP"/>
    </source>
</evidence>
<accession>A0A1Q2M8P5</accession>
<evidence type="ECO:0000256" key="6">
    <source>
        <dbReference type="ARBA" id="ARBA00047512"/>
    </source>
</evidence>
<evidence type="ECO:0000256" key="2">
    <source>
        <dbReference type="ARBA" id="ARBA00012247"/>
    </source>
</evidence>
<dbReference type="OrthoDB" id="9795622at2"/>
<keyword evidence="4" id="KW-0319">Glycerol metabolism</keyword>
<comment type="catalytic activity">
    <reaction evidence="6">
        <text>a sn-glycero-3-phosphodiester + H2O = an alcohol + sn-glycerol 3-phosphate + H(+)</text>
        <dbReference type="Rhea" id="RHEA:12969"/>
        <dbReference type="ChEBI" id="CHEBI:15377"/>
        <dbReference type="ChEBI" id="CHEBI:15378"/>
        <dbReference type="ChEBI" id="CHEBI:30879"/>
        <dbReference type="ChEBI" id="CHEBI:57597"/>
        <dbReference type="ChEBI" id="CHEBI:83408"/>
        <dbReference type="EC" id="3.1.4.46"/>
    </reaction>
</comment>
<dbReference type="EC" id="3.1.4.46" evidence="2"/>
<name>A0A1Q2M8P5_9GAMM</name>
<evidence type="ECO:0000256" key="5">
    <source>
        <dbReference type="ARBA" id="ARBA00022801"/>
    </source>
</evidence>
<dbReference type="PANTHER" id="PTHR43620">
    <property type="entry name" value="GLYCEROPHOSPHORYL DIESTER PHOSPHODIESTERASE"/>
    <property type="match status" value="1"/>
</dbReference>
<dbReference type="Gene3D" id="3.20.20.190">
    <property type="entry name" value="Phosphatidylinositol (PI) phosphodiesterase"/>
    <property type="match status" value="1"/>
</dbReference>
<evidence type="ECO:0000313" key="9">
    <source>
        <dbReference type="EMBL" id="AQQ68657.1"/>
    </source>
</evidence>